<dbReference type="InterPro" id="IPR036599">
    <property type="entry name" value="DNA_ligase_N_sf"/>
</dbReference>
<dbReference type="OrthoDB" id="151490at2759"/>
<dbReference type="InterPro" id="IPR001357">
    <property type="entry name" value="BRCT_dom"/>
</dbReference>
<evidence type="ECO:0000256" key="10">
    <source>
        <dbReference type="ARBA" id="ARBA00022763"/>
    </source>
</evidence>
<dbReference type="PANTHER" id="PTHR45997">
    <property type="entry name" value="DNA LIGASE 4"/>
    <property type="match status" value="1"/>
</dbReference>
<dbReference type="InterPro" id="IPR012309">
    <property type="entry name" value="DNA_ligase_ATP-dep_C"/>
</dbReference>
<dbReference type="Pfam" id="PF01068">
    <property type="entry name" value="DNA_ligase_A_M"/>
    <property type="match status" value="1"/>
</dbReference>
<dbReference type="GO" id="GO:0003910">
    <property type="term" value="F:DNA ligase (ATP) activity"/>
    <property type="evidence" value="ECO:0007669"/>
    <property type="project" value="UniProtKB-EC"/>
</dbReference>
<name>A0A1C7MYE7_9FUNG</name>
<evidence type="ECO:0000256" key="7">
    <source>
        <dbReference type="ARBA" id="ARBA00022723"/>
    </source>
</evidence>
<dbReference type="CDD" id="cd07903">
    <property type="entry name" value="Adenylation_DNA_ligase_IV"/>
    <property type="match status" value="1"/>
</dbReference>
<dbReference type="InterPro" id="IPR029710">
    <property type="entry name" value="LIG4"/>
</dbReference>
<evidence type="ECO:0000256" key="6">
    <source>
        <dbReference type="ARBA" id="ARBA00022598"/>
    </source>
</evidence>
<dbReference type="InterPro" id="IPR036420">
    <property type="entry name" value="BRCT_dom_sf"/>
</dbReference>
<feature type="domain" description="BRCT" evidence="21">
    <location>
        <begin position="634"/>
        <end position="729"/>
    </location>
</feature>
<dbReference type="NCBIfam" id="TIGR00574">
    <property type="entry name" value="dnl1"/>
    <property type="match status" value="1"/>
</dbReference>
<dbReference type="PANTHER" id="PTHR45997:SF1">
    <property type="entry name" value="DNA LIGASE 4"/>
    <property type="match status" value="1"/>
</dbReference>
<keyword evidence="7" id="KW-0479">Metal-binding</keyword>
<comment type="subcellular location">
    <subcellularLocation>
        <location evidence="2">Nucleus</location>
    </subcellularLocation>
</comment>
<keyword evidence="23" id="KW-1185">Reference proteome</keyword>
<dbReference type="PROSITE" id="PS50160">
    <property type="entry name" value="DNA_LIGASE_A3"/>
    <property type="match status" value="1"/>
</dbReference>
<evidence type="ECO:0000256" key="5">
    <source>
        <dbReference type="ARBA" id="ARBA00022073"/>
    </source>
</evidence>
<keyword evidence="13" id="KW-0233">DNA recombination</keyword>
<proteinExistence type="inferred from homology"/>
<protein>
    <recommendedName>
        <fullName evidence="5">DNA ligase 4</fullName>
        <ecNumber evidence="4">6.5.1.1</ecNumber>
    </recommendedName>
    <alternativeName>
        <fullName evidence="17">DNA ligase IV</fullName>
    </alternativeName>
    <alternativeName>
        <fullName evidence="16">Polydeoxyribonucleotide synthase [ATP] 4</fullName>
    </alternativeName>
</protein>
<dbReference type="GO" id="GO:0032807">
    <property type="term" value="C:DNA ligase IV complex"/>
    <property type="evidence" value="ECO:0007669"/>
    <property type="project" value="TreeGrafter"/>
</dbReference>
<keyword evidence="6 22" id="KW-0436">Ligase</keyword>
<dbReference type="Proteomes" id="UP000093000">
    <property type="component" value="Unassembled WGS sequence"/>
</dbReference>
<dbReference type="EC" id="6.5.1.1" evidence="4"/>
<dbReference type="SUPFAM" id="SSF50249">
    <property type="entry name" value="Nucleic acid-binding proteins"/>
    <property type="match status" value="1"/>
</dbReference>
<evidence type="ECO:0000256" key="14">
    <source>
        <dbReference type="ARBA" id="ARBA00023204"/>
    </source>
</evidence>
<evidence type="ECO:0000259" key="21">
    <source>
        <dbReference type="PROSITE" id="PS50172"/>
    </source>
</evidence>
<gene>
    <name evidence="22" type="primary">LIG4</name>
    <name evidence="22" type="ORF">A0J61_10096</name>
</gene>
<evidence type="ECO:0000256" key="12">
    <source>
        <dbReference type="ARBA" id="ARBA00022842"/>
    </source>
</evidence>
<dbReference type="InterPro" id="IPR012340">
    <property type="entry name" value="NA-bd_OB-fold"/>
</dbReference>
<evidence type="ECO:0000256" key="16">
    <source>
        <dbReference type="ARBA" id="ARBA00030676"/>
    </source>
</evidence>
<evidence type="ECO:0000259" key="20">
    <source>
        <dbReference type="PROSITE" id="PS50160"/>
    </source>
</evidence>
<organism evidence="22 23">
    <name type="scientific">Choanephora cucurbitarum</name>
    <dbReference type="NCBI Taxonomy" id="101091"/>
    <lineage>
        <taxon>Eukaryota</taxon>
        <taxon>Fungi</taxon>
        <taxon>Fungi incertae sedis</taxon>
        <taxon>Mucoromycota</taxon>
        <taxon>Mucoromycotina</taxon>
        <taxon>Mucoromycetes</taxon>
        <taxon>Mucorales</taxon>
        <taxon>Mucorineae</taxon>
        <taxon>Choanephoraceae</taxon>
        <taxon>Choanephoroideae</taxon>
        <taxon>Choanephora</taxon>
    </lineage>
</organism>
<dbReference type="SUPFAM" id="SSF52113">
    <property type="entry name" value="BRCT domain"/>
    <property type="match status" value="2"/>
</dbReference>
<dbReference type="GO" id="GO:0006303">
    <property type="term" value="P:double-strand break repair via nonhomologous end joining"/>
    <property type="evidence" value="ECO:0007669"/>
    <property type="project" value="TreeGrafter"/>
</dbReference>
<dbReference type="Gene3D" id="3.40.50.10190">
    <property type="entry name" value="BRCT domain"/>
    <property type="match status" value="2"/>
</dbReference>
<comment type="catalytic activity">
    <reaction evidence="18">
        <text>ATP + (deoxyribonucleotide)n-3'-hydroxyl + 5'-phospho-(deoxyribonucleotide)m = (deoxyribonucleotide)n+m + AMP + diphosphate.</text>
        <dbReference type="EC" id="6.5.1.1"/>
    </reaction>
</comment>
<dbReference type="PROSITE" id="PS50172">
    <property type="entry name" value="BRCT"/>
    <property type="match status" value="2"/>
</dbReference>
<dbReference type="FunCoup" id="A0A1C7MYE7">
    <property type="interactions" value="284"/>
</dbReference>
<dbReference type="InParanoid" id="A0A1C7MYE7"/>
<evidence type="ECO:0000256" key="3">
    <source>
        <dbReference type="ARBA" id="ARBA00007572"/>
    </source>
</evidence>
<dbReference type="STRING" id="101091.A0A1C7MYE7"/>
<dbReference type="InterPro" id="IPR044125">
    <property type="entry name" value="Adenylation_DNA_ligase_IV"/>
</dbReference>
<evidence type="ECO:0000256" key="11">
    <source>
        <dbReference type="ARBA" id="ARBA00022840"/>
    </source>
</evidence>
<dbReference type="GO" id="GO:0071897">
    <property type="term" value="P:DNA biosynthetic process"/>
    <property type="evidence" value="ECO:0007669"/>
    <property type="project" value="InterPro"/>
</dbReference>
<dbReference type="GO" id="GO:0006297">
    <property type="term" value="P:nucleotide-excision repair, DNA gap filling"/>
    <property type="evidence" value="ECO:0007669"/>
    <property type="project" value="TreeGrafter"/>
</dbReference>
<dbReference type="Gene3D" id="3.30.470.30">
    <property type="entry name" value="DNA ligase/mRNA capping enzyme"/>
    <property type="match status" value="1"/>
</dbReference>
<feature type="domain" description="BRCT" evidence="21">
    <location>
        <begin position="845"/>
        <end position="906"/>
    </location>
</feature>
<reference evidence="22 23" key="1">
    <citation type="submission" date="2016-03" db="EMBL/GenBank/DDBJ databases">
        <title>Choanephora cucurbitarum.</title>
        <authorList>
            <person name="Min B."/>
            <person name="Park H."/>
            <person name="Park J.-H."/>
            <person name="Shin H.-D."/>
            <person name="Choi I.-G."/>
        </authorList>
    </citation>
    <scope>NUCLEOTIDE SEQUENCE [LARGE SCALE GENOMIC DNA]</scope>
    <source>
        <strain evidence="22 23">KUS-F28377</strain>
    </source>
</reference>
<feature type="domain" description="ATP-dependent DNA ligase family profile" evidence="20">
    <location>
        <begin position="336"/>
        <end position="459"/>
    </location>
</feature>
<dbReference type="Gene3D" id="2.40.50.140">
    <property type="entry name" value="Nucleic acid-binding proteins"/>
    <property type="match status" value="1"/>
</dbReference>
<keyword evidence="11" id="KW-0067">ATP-binding</keyword>
<evidence type="ECO:0000256" key="2">
    <source>
        <dbReference type="ARBA" id="ARBA00004123"/>
    </source>
</evidence>
<dbReference type="AlphaFoldDB" id="A0A1C7MYE7"/>
<dbReference type="SUPFAM" id="SSF56091">
    <property type="entry name" value="DNA ligase/mRNA capping enzyme, catalytic domain"/>
    <property type="match status" value="1"/>
</dbReference>
<keyword evidence="9" id="KW-0547">Nucleotide-binding</keyword>
<evidence type="ECO:0000256" key="17">
    <source>
        <dbReference type="ARBA" id="ARBA00031942"/>
    </source>
</evidence>
<comment type="similarity">
    <text evidence="3 19">Belongs to the ATP-dependent DNA ligase family.</text>
</comment>
<dbReference type="InterPro" id="IPR012310">
    <property type="entry name" value="DNA_ligase_ATP-dep_cent"/>
</dbReference>
<evidence type="ECO:0000256" key="9">
    <source>
        <dbReference type="ARBA" id="ARBA00022741"/>
    </source>
</evidence>
<comment type="cofactor">
    <cofactor evidence="1">
        <name>Mg(2+)</name>
        <dbReference type="ChEBI" id="CHEBI:18420"/>
    </cofactor>
</comment>
<keyword evidence="8" id="KW-0677">Repeat</keyword>
<dbReference type="Pfam" id="PF04675">
    <property type="entry name" value="DNA_ligase_A_N"/>
    <property type="match status" value="1"/>
</dbReference>
<comment type="caution">
    <text evidence="22">The sequence shown here is derived from an EMBL/GenBank/DDBJ whole genome shotgun (WGS) entry which is preliminary data.</text>
</comment>
<keyword evidence="12" id="KW-0460">Magnesium</keyword>
<dbReference type="Pfam" id="PF04679">
    <property type="entry name" value="DNA_ligase_A_C"/>
    <property type="match status" value="1"/>
</dbReference>
<accession>A0A1C7MYE7</accession>
<keyword evidence="10" id="KW-0227">DNA damage</keyword>
<evidence type="ECO:0000256" key="19">
    <source>
        <dbReference type="RuleBase" id="RU004196"/>
    </source>
</evidence>
<dbReference type="Gene3D" id="1.10.3260.10">
    <property type="entry name" value="DNA ligase, ATP-dependent, N-terminal domain"/>
    <property type="match status" value="1"/>
</dbReference>
<dbReference type="GO" id="GO:0006310">
    <property type="term" value="P:DNA recombination"/>
    <property type="evidence" value="ECO:0007669"/>
    <property type="project" value="UniProtKB-KW"/>
</dbReference>
<evidence type="ECO:0000256" key="13">
    <source>
        <dbReference type="ARBA" id="ARBA00023172"/>
    </source>
</evidence>
<dbReference type="InterPro" id="IPR012308">
    <property type="entry name" value="DNA_ligase_ATP-dep_N"/>
</dbReference>
<evidence type="ECO:0000256" key="15">
    <source>
        <dbReference type="ARBA" id="ARBA00023242"/>
    </source>
</evidence>
<dbReference type="GO" id="GO:0005524">
    <property type="term" value="F:ATP binding"/>
    <property type="evidence" value="ECO:0007669"/>
    <property type="project" value="UniProtKB-KW"/>
</dbReference>
<keyword evidence="15" id="KW-0539">Nucleus</keyword>
<dbReference type="GO" id="GO:0046872">
    <property type="term" value="F:metal ion binding"/>
    <property type="evidence" value="ECO:0007669"/>
    <property type="project" value="UniProtKB-KW"/>
</dbReference>
<sequence>MSTSSPLFSNFCEFLDRLEQAKTNEKKRLIRNYIQKWVANFGSNVYEVVRLLLPKADELRMYQLKEDRLASVLLKALGIGAQSTDGVRLKKYKIPSAHNQSAGNFPLIAYEEIKKRSSVRHSTKTIRETNDCLDQLANREKTEDQVAIFKDILDQYTPEQIQWIIRIILKDLKIHSGEKLILDAIHEDMYQQWMINKDLFSLCQLGDRTVEDGTKRKGIHLFERLVPQTAERYTDKLLDQMAKPFYIEKKYDGERVLMHYDRDKDQFLWHSRKRVIENDLYGSSSKDTTKLAGHIHAGIKAKKVILDGEMLAYDPMEHKFLPFGTLKDASKSRNINNPTEPHPCFLVFDILLFNDTPLVNNRLEDRLKVLKTVMTEQQMHLRFVTRKEVSTREEVNGALEEALLNHEEGIVIKDRMSLYRIGRRSPQWLKYKPIYFDSLVDTCDLVVVGAKHGRGTRGGQGRFASIMCAVRDDRIPSTDPPKFVTLTLAGGGLNQQIMRELLELMKTTSPHDPRRPPDWLVHPTKGGEGFDQIVDYRDNIIVEVKGVEIVDSTKFGLQSTLRFPVLKGFRHDKGWQDIMTYSEVIKAKAEGAVGKKRAHDDRITEQIKDRKKKRRAGTVLLASQLGADSSQVVQTSTIFQNTKFFVITGTKLNAHEPEGILKDELDLMIKEHGGNYVQNKNADVLIAGIQNSRVQSIIQCVKDKDILLPSYILDSIDAGKRLPLQPKYMLYTSPETARLFAKSMDIYGDSYTKPIKADDLDETMQRMQPTAEYDEADRRDLALQLQERYFPEGIHGMIFLRSVAYFDFDTSMPSSQPVPVHMAWVEWKRRQEKLELARHRFEFEAGQITQDLQDQRITHVIVSHPDRLAALTEAFVDRPLPRFVVTDWIDRCFEEDVFMDETAFHPNNIVNN</sequence>
<dbReference type="GO" id="GO:0003677">
    <property type="term" value="F:DNA binding"/>
    <property type="evidence" value="ECO:0007669"/>
    <property type="project" value="InterPro"/>
</dbReference>
<evidence type="ECO:0000256" key="8">
    <source>
        <dbReference type="ARBA" id="ARBA00022737"/>
    </source>
</evidence>
<evidence type="ECO:0000256" key="1">
    <source>
        <dbReference type="ARBA" id="ARBA00001946"/>
    </source>
</evidence>
<dbReference type="InterPro" id="IPR000977">
    <property type="entry name" value="DNA_ligase_ATP-dep"/>
</dbReference>
<keyword evidence="14" id="KW-0234">DNA repair</keyword>
<evidence type="ECO:0000313" key="22">
    <source>
        <dbReference type="EMBL" id="OBZ81857.1"/>
    </source>
</evidence>
<dbReference type="EMBL" id="LUGH01001030">
    <property type="protein sequence ID" value="OBZ81857.1"/>
    <property type="molecule type" value="Genomic_DNA"/>
</dbReference>
<evidence type="ECO:0000256" key="18">
    <source>
        <dbReference type="ARBA" id="ARBA00034003"/>
    </source>
</evidence>
<evidence type="ECO:0000256" key="4">
    <source>
        <dbReference type="ARBA" id="ARBA00012727"/>
    </source>
</evidence>
<evidence type="ECO:0000313" key="23">
    <source>
        <dbReference type="Proteomes" id="UP000093000"/>
    </source>
</evidence>